<evidence type="ECO:0000256" key="9">
    <source>
        <dbReference type="ARBA" id="ARBA00047761"/>
    </source>
</evidence>
<comment type="catalytic activity">
    <reaction evidence="11">
        <text>O-phospho-L-tyrosyl-[protein] + H2O = L-tyrosyl-[protein] + phosphate</text>
        <dbReference type="Rhea" id="RHEA:10684"/>
        <dbReference type="Rhea" id="RHEA-COMP:10136"/>
        <dbReference type="Rhea" id="RHEA-COMP:20101"/>
        <dbReference type="ChEBI" id="CHEBI:15377"/>
        <dbReference type="ChEBI" id="CHEBI:43474"/>
        <dbReference type="ChEBI" id="CHEBI:46858"/>
        <dbReference type="ChEBI" id="CHEBI:61978"/>
        <dbReference type="EC" id="3.1.3.48"/>
    </reaction>
</comment>
<dbReference type="EC" id="3.1.3.16" evidence="3"/>
<feature type="compositionally biased region" description="Polar residues" evidence="12">
    <location>
        <begin position="1"/>
        <end position="10"/>
    </location>
</feature>
<dbReference type="EC" id="3.1.3.48" evidence="2"/>
<keyword evidence="5" id="KW-0244">Early protein</keyword>
<evidence type="ECO:0000256" key="7">
    <source>
        <dbReference type="ARBA" id="ARBA00022912"/>
    </source>
</evidence>
<feature type="region of interest" description="Disordered" evidence="12">
    <location>
        <begin position="181"/>
        <end position="249"/>
    </location>
</feature>
<evidence type="ECO:0000256" key="10">
    <source>
        <dbReference type="ARBA" id="ARBA00048336"/>
    </source>
</evidence>
<feature type="region of interest" description="Disordered" evidence="12">
    <location>
        <begin position="1"/>
        <end position="33"/>
    </location>
</feature>
<evidence type="ECO:0000313" key="14">
    <source>
        <dbReference type="EMBL" id="QOQ34596.1"/>
    </source>
</evidence>
<dbReference type="GO" id="GO:0004725">
    <property type="term" value="F:protein tyrosine phosphatase activity"/>
    <property type="evidence" value="ECO:0007669"/>
    <property type="project" value="UniProtKB-EC"/>
</dbReference>
<comment type="catalytic activity">
    <reaction evidence="10">
        <text>O-phospho-L-threonyl-[protein] + H2O = L-threonyl-[protein] + phosphate</text>
        <dbReference type="Rhea" id="RHEA:47004"/>
        <dbReference type="Rhea" id="RHEA-COMP:11060"/>
        <dbReference type="Rhea" id="RHEA-COMP:11605"/>
        <dbReference type="ChEBI" id="CHEBI:15377"/>
        <dbReference type="ChEBI" id="CHEBI:30013"/>
        <dbReference type="ChEBI" id="CHEBI:43474"/>
        <dbReference type="ChEBI" id="CHEBI:61977"/>
        <dbReference type="EC" id="3.1.3.16"/>
    </reaction>
</comment>
<dbReference type="GO" id="GO:0004722">
    <property type="term" value="F:protein serine/threonine phosphatase activity"/>
    <property type="evidence" value="ECO:0007669"/>
    <property type="project" value="UniProtKB-EC"/>
</dbReference>
<dbReference type="Proteomes" id="UP001230177">
    <property type="component" value="Segment"/>
</dbReference>
<comment type="similarity">
    <text evidence="1">Belongs to the gyrovirus protein VP2 family.</text>
</comment>
<evidence type="ECO:0000256" key="5">
    <source>
        <dbReference type="ARBA" id="ARBA00022518"/>
    </source>
</evidence>
<evidence type="ECO:0000256" key="8">
    <source>
        <dbReference type="ARBA" id="ARBA00024766"/>
    </source>
</evidence>
<dbReference type="InterPro" id="IPR004118">
    <property type="entry name" value="HEV_TT_vir_Orf2/Gyrovir_Vp2_N"/>
</dbReference>
<evidence type="ECO:0000256" key="4">
    <source>
        <dbReference type="ARBA" id="ARBA00017219"/>
    </source>
</evidence>
<evidence type="ECO:0000256" key="12">
    <source>
        <dbReference type="SAM" id="MobiDB-lite"/>
    </source>
</evidence>
<gene>
    <name evidence="14" type="primary">VP2</name>
</gene>
<name>A0A7M1I6M4_9VIRU</name>
<keyword evidence="7" id="KW-0904">Protein phosphatase</keyword>
<keyword evidence="15" id="KW-1185">Reference proteome</keyword>
<feature type="domain" description="Hepatitis TT virus Orf2/Gyrovirus Vp2 N-terminal" evidence="13">
    <location>
        <begin position="71"/>
        <end position="103"/>
    </location>
</feature>
<dbReference type="EMBL" id="MT318125">
    <property type="protein sequence ID" value="QOQ34596.1"/>
    <property type="molecule type" value="Genomic_DNA"/>
</dbReference>
<reference evidence="14" key="1">
    <citation type="journal article" date="2020" name="Virology (Lond)">
        <title>Viral metagenomics in Brazilian Pekin ducks identifies two gyrovirus, including a new species, and the potentially pathogenic duck circovirus.</title>
        <authorList>
            <person name="Cibulski S."/>
            <person name="Weber M.N."/>
            <person name="de Sales Lima F.E."/>
            <person name="Lima D.A."/>
            <person name="Fernandes Dos Santos H."/>
            <person name="Teixeira T.F."/>
            <person name="Varela A.P.M."/>
            <person name="Tochetto C."/>
            <person name="Mayer F.Q."/>
            <person name="Roehe P.M."/>
        </authorList>
    </citation>
    <scope>NUCLEOTIDE SEQUENCE</scope>
    <source>
        <strain evidence="14">VC3</strain>
    </source>
</reference>
<feature type="compositionally biased region" description="Acidic residues" evidence="12">
    <location>
        <begin position="189"/>
        <end position="218"/>
    </location>
</feature>
<keyword evidence="6" id="KW-0378">Hydrolase</keyword>
<evidence type="ECO:0000256" key="6">
    <source>
        <dbReference type="ARBA" id="ARBA00022801"/>
    </source>
</evidence>
<sequence length="249" mass="28008">MSSGAVNSGRGTPGVWSPEEGQRGQAAAEHGHDSKSVKKVRFCASEDDLAESFRGFCTLRDEHARTFRSKLTALWIRYCRETHDSCCSCRAWKVHLARAARFETPTPKKVQSVGTQTEGDLFTLFSSAERARLKRVADPTENPWSSKPFVARVPKRRRRKQDLRPYSRLWCKENPDFDNPWDSIPLPWSDDELPGESTGSDEADGDIDDDSQESDDFTVEGGTKRGTTPLENALRMHSSTPTLDPMWSV</sequence>
<reference evidence="14" key="2">
    <citation type="submission" date="2020-04" db="EMBL/GenBank/DDBJ databases">
        <authorList>
            <person name="Cibulski S.P."/>
            <person name="Mayer F.Q."/>
            <person name="Roehe P.M."/>
        </authorList>
    </citation>
    <scope>NUCLEOTIDE SEQUENCE</scope>
    <source>
        <strain evidence="14">VC3</strain>
    </source>
</reference>
<protein>
    <recommendedName>
        <fullName evidence="4">Dual specificity protein phosphatase VP2</fullName>
        <ecNumber evidence="3">3.1.3.16</ecNumber>
        <ecNumber evidence="2">3.1.3.48</ecNumber>
    </recommendedName>
</protein>
<organism evidence="14 15">
    <name type="scientific">Avian gyrovirus 13</name>
    <dbReference type="NCBI Taxonomy" id="2781374"/>
    <lineage>
        <taxon>Viruses</taxon>
        <taxon>Monodnaviria</taxon>
        <taxon>Shotokuvirae</taxon>
        <taxon>Commensaviricota</taxon>
        <taxon>Cardeaviricetes</taxon>
        <taxon>Sanitavirales</taxon>
        <taxon>Anelloviridae</taxon>
        <taxon>Gyrovirus</taxon>
        <taxon>Gyrovirus anas2</taxon>
    </lineage>
</organism>
<comment type="function">
    <text evidence="8">May act as a scaffold protein in virion assembly. May also play a role in intracellular signaling during viral replication.</text>
</comment>
<evidence type="ECO:0000313" key="15">
    <source>
        <dbReference type="Proteomes" id="UP001230177"/>
    </source>
</evidence>
<proteinExistence type="inferred from homology"/>
<evidence type="ECO:0000259" key="13">
    <source>
        <dbReference type="Pfam" id="PF02957"/>
    </source>
</evidence>
<comment type="catalytic activity">
    <reaction evidence="9">
        <text>O-phospho-L-seryl-[protein] + H2O = L-seryl-[protein] + phosphate</text>
        <dbReference type="Rhea" id="RHEA:20629"/>
        <dbReference type="Rhea" id="RHEA-COMP:9863"/>
        <dbReference type="Rhea" id="RHEA-COMP:11604"/>
        <dbReference type="ChEBI" id="CHEBI:15377"/>
        <dbReference type="ChEBI" id="CHEBI:29999"/>
        <dbReference type="ChEBI" id="CHEBI:43474"/>
        <dbReference type="ChEBI" id="CHEBI:83421"/>
        <dbReference type="EC" id="3.1.3.16"/>
    </reaction>
</comment>
<dbReference type="Pfam" id="PF02957">
    <property type="entry name" value="TT_ORF2-like"/>
    <property type="match status" value="1"/>
</dbReference>
<evidence type="ECO:0000256" key="3">
    <source>
        <dbReference type="ARBA" id="ARBA00013081"/>
    </source>
</evidence>
<accession>A0A7M1I6M4</accession>
<evidence type="ECO:0000256" key="2">
    <source>
        <dbReference type="ARBA" id="ARBA00013064"/>
    </source>
</evidence>
<evidence type="ECO:0000256" key="1">
    <source>
        <dbReference type="ARBA" id="ARBA00008237"/>
    </source>
</evidence>
<evidence type="ECO:0000256" key="11">
    <source>
        <dbReference type="ARBA" id="ARBA00051722"/>
    </source>
</evidence>